<dbReference type="RefSeq" id="WP_289577241.1">
    <property type="nucleotide sequence ID" value="NZ_JAUDDW010000037.1"/>
</dbReference>
<dbReference type="EMBL" id="JAUDDW010000037">
    <property type="protein sequence ID" value="MDM8267113.1"/>
    <property type="molecule type" value="Genomic_DNA"/>
</dbReference>
<evidence type="ECO:0000256" key="2">
    <source>
        <dbReference type="SAM" id="Phobius"/>
    </source>
</evidence>
<keyword evidence="5" id="KW-1185">Reference proteome</keyword>
<keyword evidence="2" id="KW-0812">Transmembrane</keyword>
<feature type="region of interest" description="Disordered" evidence="1">
    <location>
        <begin position="29"/>
        <end position="115"/>
    </location>
</feature>
<comment type="caution">
    <text evidence="4">The sequence shown here is derived from an EMBL/GenBank/DDBJ whole genome shotgun (WGS) entry which is preliminary data.</text>
</comment>
<feature type="transmembrane region" description="Helical" evidence="2">
    <location>
        <begin position="184"/>
        <end position="207"/>
    </location>
</feature>
<feature type="compositionally biased region" description="Polar residues" evidence="1">
    <location>
        <begin position="35"/>
        <end position="52"/>
    </location>
</feature>
<sequence length="208" mass="21144">MKSRFKIGTLLTIGITLLLGLALAAPASADRVTPPTDSSQSIKAPAASDNSQANSSCSASTADSSSTSNDTKTSKASQSSASRTNTSQDAASTNSTTAAASDSASATNSTAASDNKQATATVAVSVVDNSQQPVDQAATSQTSDVSKAKSVKKVTLTTPNTAKQINHQSLDQKITLIPQVSKKALIITGGIALLVWVPTIVVIFNTFI</sequence>
<evidence type="ECO:0000313" key="4">
    <source>
        <dbReference type="EMBL" id="MDM8267113.1"/>
    </source>
</evidence>
<evidence type="ECO:0000256" key="3">
    <source>
        <dbReference type="SAM" id="SignalP"/>
    </source>
</evidence>
<evidence type="ECO:0000313" key="5">
    <source>
        <dbReference type="Proteomes" id="UP001529343"/>
    </source>
</evidence>
<feature type="chain" id="PRO_5045251219" evidence="3">
    <location>
        <begin position="30"/>
        <end position="208"/>
    </location>
</feature>
<keyword evidence="2" id="KW-0472">Membrane</keyword>
<name>A0ABT7UZI2_9LACO</name>
<keyword evidence="3" id="KW-0732">Signal</keyword>
<reference evidence="4 5" key="2">
    <citation type="submission" date="2023-06" db="EMBL/GenBank/DDBJ databases">
        <authorList>
            <person name="Zeman M."/>
            <person name="Kubasova T."/>
            <person name="Jahodarova E."/>
            <person name="Nykrynova M."/>
            <person name="Rychlik I."/>
        </authorList>
    </citation>
    <scope>NUCLEOTIDE SEQUENCE [LARGE SCALE GENOMIC DNA]</scope>
    <source>
        <strain evidence="4 5">161_Gplus</strain>
    </source>
</reference>
<keyword evidence="2" id="KW-1133">Transmembrane helix</keyword>
<feature type="signal peptide" evidence="3">
    <location>
        <begin position="1"/>
        <end position="29"/>
    </location>
</feature>
<feature type="compositionally biased region" description="Low complexity" evidence="1">
    <location>
        <begin position="53"/>
        <end position="115"/>
    </location>
</feature>
<gene>
    <name evidence="4" type="ORF">QUW44_08145</name>
</gene>
<accession>A0ABT7UZI2</accession>
<reference evidence="5" key="1">
    <citation type="submission" date="2023-06" db="EMBL/GenBank/DDBJ databases">
        <title>Identification and characterization of horizontal gene transfer across gut microbiota members of farm animals based on homology search.</title>
        <authorList>
            <person name="Zeman M."/>
            <person name="Kubasova T."/>
            <person name="Jahodarova E."/>
            <person name="Nykrynova M."/>
            <person name="Rychlik I."/>
        </authorList>
    </citation>
    <scope>NUCLEOTIDE SEQUENCE [LARGE SCALE GENOMIC DNA]</scope>
    <source>
        <strain evidence="5">161_Gplus</strain>
    </source>
</reference>
<dbReference type="Proteomes" id="UP001529343">
    <property type="component" value="Unassembled WGS sequence"/>
</dbReference>
<evidence type="ECO:0000256" key="1">
    <source>
        <dbReference type="SAM" id="MobiDB-lite"/>
    </source>
</evidence>
<proteinExistence type="predicted"/>
<organism evidence="4 5">
    <name type="scientific">Limosilactobacillus pontis</name>
    <dbReference type="NCBI Taxonomy" id="35787"/>
    <lineage>
        <taxon>Bacteria</taxon>
        <taxon>Bacillati</taxon>
        <taxon>Bacillota</taxon>
        <taxon>Bacilli</taxon>
        <taxon>Lactobacillales</taxon>
        <taxon>Lactobacillaceae</taxon>
        <taxon>Limosilactobacillus</taxon>
    </lineage>
</organism>
<protein>
    <submittedName>
        <fullName evidence="4">Uncharacterized protein</fullName>
    </submittedName>
</protein>